<reference evidence="3 4" key="1">
    <citation type="submission" date="2022-04" db="EMBL/GenBank/DDBJ databases">
        <title>Paracoccus sp. YLB-12 draft genome sequence.</title>
        <authorList>
            <person name="Yu L."/>
        </authorList>
    </citation>
    <scope>NUCLEOTIDE SEQUENCE [LARGE SCALE GENOMIC DNA]</scope>
    <source>
        <strain evidence="3 4">YLB-12</strain>
    </source>
</reference>
<protein>
    <submittedName>
        <fullName evidence="3">Uncharacterized protein</fullName>
    </submittedName>
</protein>
<feature type="compositionally biased region" description="Basic and acidic residues" evidence="1">
    <location>
        <begin position="223"/>
        <end position="234"/>
    </location>
</feature>
<gene>
    <name evidence="3" type="ORF">MU516_12005</name>
</gene>
<feature type="transmembrane region" description="Helical" evidence="2">
    <location>
        <begin position="12"/>
        <end position="32"/>
    </location>
</feature>
<evidence type="ECO:0000313" key="3">
    <source>
        <dbReference type="EMBL" id="MCT4333588.1"/>
    </source>
</evidence>
<evidence type="ECO:0000313" key="4">
    <source>
        <dbReference type="Proteomes" id="UP001320702"/>
    </source>
</evidence>
<evidence type="ECO:0000256" key="2">
    <source>
        <dbReference type="SAM" id="Phobius"/>
    </source>
</evidence>
<dbReference type="EMBL" id="JANAVZ010000006">
    <property type="protein sequence ID" value="MCT4333588.1"/>
    <property type="molecule type" value="Genomic_DNA"/>
</dbReference>
<sequence>MDWQTLFLNDRVAAALVTAIVGGGVVAAGWFWTHALSRRRDRVLRLEQVSDIQRALLAEIRAHVAALEQQQATDTSAASQALREKLLGDQHVPILPHDANDRIFRAVVEQVHILPENVIDPVVRYYRLIAVRVALAQDIRRSAKAQPDRAGAMLDDYLSLTDETRQAGNFAMLVLSASLQGGASAVRALLKALQEKEREAATSAENVIEGSGIEGSGAEDLDDPSRTLSDRRYP</sequence>
<organism evidence="3 4">
    <name type="scientific">Paracoccus maritimus</name>
    <dbReference type="NCBI Taxonomy" id="2933292"/>
    <lineage>
        <taxon>Bacteria</taxon>
        <taxon>Pseudomonadati</taxon>
        <taxon>Pseudomonadota</taxon>
        <taxon>Alphaproteobacteria</taxon>
        <taxon>Rhodobacterales</taxon>
        <taxon>Paracoccaceae</taxon>
        <taxon>Paracoccus</taxon>
    </lineage>
</organism>
<comment type="caution">
    <text evidence="3">The sequence shown here is derived from an EMBL/GenBank/DDBJ whole genome shotgun (WGS) entry which is preliminary data.</text>
</comment>
<dbReference type="RefSeq" id="WP_260277443.1">
    <property type="nucleotide sequence ID" value="NZ_JANAVZ010000006.1"/>
</dbReference>
<keyword evidence="4" id="KW-1185">Reference proteome</keyword>
<keyword evidence="2" id="KW-1133">Transmembrane helix</keyword>
<name>A0ABT2KAL9_9RHOB</name>
<keyword evidence="2" id="KW-0472">Membrane</keyword>
<accession>A0ABT2KAL9</accession>
<dbReference type="Proteomes" id="UP001320702">
    <property type="component" value="Unassembled WGS sequence"/>
</dbReference>
<keyword evidence="2" id="KW-0812">Transmembrane</keyword>
<evidence type="ECO:0000256" key="1">
    <source>
        <dbReference type="SAM" id="MobiDB-lite"/>
    </source>
</evidence>
<feature type="region of interest" description="Disordered" evidence="1">
    <location>
        <begin position="200"/>
        <end position="234"/>
    </location>
</feature>
<proteinExistence type="predicted"/>